<keyword evidence="1" id="KW-0285">Flavoprotein</keyword>
<dbReference type="InterPro" id="IPR002938">
    <property type="entry name" value="FAD-bd"/>
</dbReference>
<dbReference type="NCBIfam" id="NF006091">
    <property type="entry name" value="PRK08243.1"/>
    <property type="match status" value="1"/>
</dbReference>
<dbReference type="InterPro" id="IPR050641">
    <property type="entry name" value="RIFMO-like"/>
</dbReference>
<dbReference type="Gene3D" id="3.30.9.10">
    <property type="entry name" value="D-Amino Acid Oxidase, subunit A, domain 2"/>
    <property type="match status" value="1"/>
</dbReference>
<dbReference type="RefSeq" id="WP_078760229.1">
    <property type="nucleotide sequence ID" value="NZ_FUWS01000002.1"/>
</dbReference>
<evidence type="ECO:0000256" key="1">
    <source>
        <dbReference type="ARBA" id="ARBA00022630"/>
    </source>
</evidence>
<dbReference type="OrthoDB" id="9791689at2"/>
<feature type="domain" description="FAD-binding" evidence="3">
    <location>
        <begin position="2"/>
        <end position="343"/>
    </location>
</feature>
<keyword evidence="5" id="KW-1185">Reference proteome</keyword>
<dbReference type="AlphaFoldDB" id="A0A1T4LT18"/>
<gene>
    <name evidence="4" type="ORF">SAMN02745673_00814</name>
</gene>
<evidence type="ECO:0000313" key="4">
    <source>
        <dbReference type="EMBL" id="SJZ57853.1"/>
    </source>
</evidence>
<keyword evidence="4" id="KW-0503">Monooxygenase</keyword>
<keyword evidence="2" id="KW-0274">FAD</keyword>
<dbReference type="EMBL" id="FUWS01000002">
    <property type="protein sequence ID" value="SJZ57853.1"/>
    <property type="molecule type" value="Genomic_DNA"/>
</dbReference>
<protein>
    <submittedName>
        <fullName evidence="4">p-hydroxybenzoate 3-monooxygenase</fullName>
    </submittedName>
</protein>
<dbReference type="SUPFAM" id="SSF51905">
    <property type="entry name" value="FAD/NAD(P)-binding domain"/>
    <property type="match status" value="1"/>
</dbReference>
<name>A0A1T4LT18_9ACTN</name>
<evidence type="ECO:0000313" key="5">
    <source>
        <dbReference type="Proteomes" id="UP000190637"/>
    </source>
</evidence>
<keyword evidence="4" id="KW-0560">Oxidoreductase</keyword>
<proteinExistence type="predicted"/>
<organism evidence="4 5">
    <name type="scientific">Marinactinospora thermotolerans DSM 45154</name>
    <dbReference type="NCBI Taxonomy" id="1122192"/>
    <lineage>
        <taxon>Bacteria</taxon>
        <taxon>Bacillati</taxon>
        <taxon>Actinomycetota</taxon>
        <taxon>Actinomycetes</taxon>
        <taxon>Streptosporangiales</taxon>
        <taxon>Nocardiopsidaceae</taxon>
        <taxon>Marinactinospora</taxon>
    </lineage>
</organism>
<dbReference type="InterPro" id="IPR036188">
    <property type="entry name" value="FAD/NAD-bd_sf"/>
</dbReference>
<dbReference type="Pfam" id="PF01494">
    <property type="entry name" value="FAD_binding_3"/>
    <property type="match status" value="1"/>
</dbReference>
<dbReference type="SUPFAM" id="SSF54373">
    <property type="entry name" value="FAD-linked reductases, C-terminal domain"/>
    <property type="match status" value="1"/>
</dbReference>
<evidence type="ECO:0000256" key="2">
    <source>
        <dbReference type="ARBA" id="ARBA00022827"/>
    </source>
</evidence>
<evidence type="ECO:0000259" key="3">
    <source>
        <dbReference type="Pfam" id="PF01494"/>
    </source>
</evidence>
<sequence>MRTRVGIIGAGPAGLLLSHLLHLQGIESVVLEARSRDYVERRQRAGVVEHAVAETLRGAGVGGRMDREGLVHHGIELRFDGRAHHLDFPDLCGREVVIYAQTEIVKDLIARRLADGGKILFESRATAIEDIDTGSPRVRFTDGAAEQVLECDIVVACDGFHGIGRASLPAAVVRTFDKVYPFSWLGILADVPPSCDELIYAHSDRGFALHSMRSEQVSRLYLQVPNGTDTAEWSDERIWDELTARFALADGSWELKRGPITDKSITPMRSFVTEPMRHGSLFLAGDAAHIVPPTGAKGLNLAMHDVMLLAEALTAWDRDGSTTLLDSYSDDALRRVWRAEHFSYRMTTMLHPDPQGGDFERRLQISDLDRIAASRAAATEIAENYTGLPQV</sequence>
<dbReference type="PANTHER" id="PTHR43004">
    <property type="entry name" value="TRK SYSTEM POTASSIUM UPTAKE PROTEIN"/>
    <property type="match status" value="1"/>
</dbReference>
<accession>A0A1T4LT18</accession>
<dbReference type="PANTHER" id="PTHR43004:SF3">
    <property type="entry name" value="P-HYDROXYBENZOATE HYDROXYLASE"/>
    <property type="match status" value="1"/>
</dbReference>
<dbReference type="STRING" id="1122192.SAMN02745673_00814"/>
<dbReference type="GO" id="GO:0016709">
    <property type="term" value="F:oxidoreductase activity, acting on paired donors, with incorporation or reduction of molecular oxygen, NAD(P)H as one donor, and incorporation of one atom of oxygen"/>
    <property type="evidence" value="ECO:0007669"/>
    <property type="project" value="UniProtKB-ARBA"/>
</dbReference>
<dbReference type="PRINTS" id="PR00420">
    <property type="entry name" value="RNGMNOXGNASE"/>
</dbReference>
<dbReference type="Proteomes" id="UP000190637">
    <property type="component" value="Unassembled WGS sequence"/>
</dbReference>
<dbReference type="GO" id="GO:0071949">
    <property type="term" value="F:FAD binding"/>
    <property type="evidence" value="ECO:0007669"/>
    <property type="project" value="InterPro"/>
</dbReference>
<reference evidence="4 5" key="1">
    <citation type="submission" date="2017-02" db="EMBL/GenBank/DDBJ databases">
        <authorList>
            <person name="Peterson S.W."/>
        </authorList>
    </citation>
    <scope>NUCLEOTIDE SEQUENCE [LARGE SCALE GENOMIC DNA]</scope>
    <source>
        <strain evidence="4 5">DSM 45154</strain>
    </source>
</reference>
<dbReference type="Gene3D" id="3.50.50.60">
    <property type="entry name" value="FAD/NAD(P)-binding domain"/>
    <property type="match status" value="1"/>
</dbReference>